<dbReference type="PANTHER" id="PTHR33995">
    <property type="entry name" value="PROTEIN CBG18546"/>
    <property type="match status" value="1"/>
</dbReference>
<gene>
    <name evidence="2" type="ORF">PENTCL1PPCAC_27834</name>
</gene>
<name>A0AAV5UFA8_9BILA</name>
<proteinExistence type="predicted"/>
<organism evidence="2 3">
    <name type="scientific">Pristionchus entomophagus</name>
    <dbReference type="NCBI Taxonomy" id="358040"/>
    <lineage>
        <taxon>Eukaryota</taxon>
        <taxon>Metazoa</taxon>
        <taxon>Ecdysozoa</taxon>
        <taxon>Nematoda</taxon>
        <taxon>Chromadorea</taxon>
        <taxon>Rhabditida</taxon>
        <taxon>Rhabditina</taxon>
        <taxon>Diplogasteromorpha</taxon>
        <taxon>Diplogasteroidea</taxon>
        <taxon>Neodiplogasteridae</taxon>
        <taxon>Pristionchus</taxon>
    </lineage>
</organism>
<feature type="compositionally biased region" description="Polar residues" evidence="1">
    <location>
        <begin position="234"/>
        <end position="253"/>
    </location>
</feature>
<dbReference type="Proteomes" id="UP001432027">
    <property type="component" value="Unassembled WGS sequence"/>
</dbReference>
<feature type="compositionally biased region" description="Basic residues" evidence="1">
    <location>
        <begin position="192"/>
        <end position="213"/>
    </location>
</feature>
<feature type="non-terminal residue" evidence="2">
    <location>
        <position position="1"/>
    </location>
</feature>
<feature type="compositionally biased region" description="Low complexity" evidence="1">
    <location>
        <begin position="172"/>
        <end position="183"/>
    </location>
</feature>
<evidence type="ECO:0000256" key="1">
    <source>
        <dbReference type="SAM" id="MobiDB-lite"/>
    </source>
</evidence>
<evidence type="ECO:0000313" key="2">
    <source>
        <dbReference type="EMBL" id="GMT05660.1"/>
    </source>
</evidence>
<evidence type="ECO:0000313" key="3">
    <source>
        <dbReference type="Proteomes" id="UP001432027"/>
    </source>
</evidence>
<accession>A0AAV5UFA8</accession>
<feature type="non-terminal residue" evidence="2">
    <location>
        <position position="274"/>
    </location>
</feature>
<keyword evidence="3" id="KW-1185">Reference proteome</keyword>
<feature type="compositionally biased region" description="Low complexity" evidence="1">
    <location>
        <begin position="254"/>
        <end position="274"/>
    </location>
</feature>
<dbReference type="PANTHER" id="PTHR33995:SF8">
    <property type="entry name" value="PRION-LIKE-(Q_N-RICH)-DOMAIN-BEARING PROTEIN"/>
    <property type="match status" value="1"/>
</dbReference>
<dbReference type="AlphaFoldDB" id="A0AAV5UFA8"/>
<reference evidence="2" key="1">
    <citation type="submission" date="2023-10" db="EMBL/GenBank/DDBJ databases">
        <title>Genome assembly of Pristionchus species.</title>
        <authorList>
            <person name="Yoshida K."/>
            <person name="Sommer R.J."/>
        </authorList>
    </citation>
    <scope>NUCLEOTIDE SEQUENCE</scope>
    <source>
        <strain evidence="2">RS0144</strain>
    </source>
</reference>
<sequence>RLRAILLLLQVAGAARLDSADFGSVLGQITKGNRMEQCPCVRPPEGGACISYDSRYQASHVEEAMISFVDLTLPDREKPTDADSLSCVSSECRACFSLLFYRIQEVGLLPRTYRPSIPVIPQGSLSPSMCPRLRFPSADDFSTAATASLASVAPSSAIAGLIERGNRFERSAQAAEAASAAISHLKDEQAKHGGHGGHHHRKNHRNNQHHNHQHQSNPNQVQVPAAPNMGQGRSGSSTPSPAHQFTVQHQLRVQQPSWQQQQQQQQQQWTQQPQ</sequence>
<dbReference type="EMBL" id="BTSX01000006">
    <property type="protein sequence ID" value="GMT05660.1"/>
    <property type="molecule type" value="Genomic_DNA"/>
</dbReference>
<protein>
    <submittedName>
        <fullName evidence="2">Uncharacterized protein</fullName>
    </submittedName>
</protein>
<feature type="region of interest" description="Disordered" evidence="1">
    <location>
        <begin position="172"/>
        <end position="274"/>
    </location>
</feature>
<comment type="caution">
    <text evidence="2">The sequence shown here is derived from an EMBL/GenBank/DDBJ whole genome shotgun (WGS) entry which is preliminary data.</text>
</comment>